<evidence type="ECO:0000313" key="2">
    <source>
        <dbReference type="Proteomes" id="UP000291600"/>
    </source>
</evidence>
<reference evidence="1 2" key="1">
    <citation type="submission" date="2019-02" db="EMBL/GenBank/DDBJ databases">
        <title>Comparative genomic analysis of the Hafnia genus genomes.</title>
        <authorList>
            <person name="Zhiqiu Y."/>
            <person name="Chao Y."/>
            <person name="Yuhui D."/>
            <person name="Di H."/>
            <person name="Bin L."/>
        </authorList>
    </citation>
    <scope>NUCLEOTIDE SEQUENCE [LARGE SCALE GENOMIC DNA]</scope>
    <source>
        <strain evidence="1 2">PCM_1210</strain>
    </source>
</reference>
<gene>
    <name evidence="1" type="ORF">EYY96_15660</name>
</gene>
<comment type="caution">
    <text evidence="1">The sequence shown here is derived from an EMBL/GenBank/DDBJ whole genome shotgun (WGS) entry which is preliminary data.</text>
</comment>
<dbReference type="EMBL" id="SITJ01000076">
    <property type="protein sequence ID" value="TBL66421.1"/>
    <property type="molecule type" value="Genomic_DNA"/>
</dbReference>
<evidence type="ECO:0000313" key="1">
    <source>
        <dbReference type="EMBL" id="TBL66421.1"/>
    </source>
</evidence>
<dbReference type="InterPro" id="IPR035093">
    <property type="entry name" value="RelE/ParE_toxin_dom_sf"/>
</dbReference>
<proteinExistence type="predicted"/>
<dbReference type="Gene3D" id="3.30.2310.20">
    <property type="entry name" value="RelE-like"/>
    <property type="match status" value="1"/>
</dbReference>
<name>A0ABD7Q592_HAFAL</name>
<organism evidence="1 2">
    <name type="scientific">Hafnia alvei</name>
    <dbReference type="NCBI Taxonomy" id="569"/>
    <lineage>
        <taxon>Bacteria</taxon>
        <taxon>Pseudomonadati</taxon>
        <taxon>Pseudomonadota</taxon>
        <taxon>Gammaproteobacteria</taxon>
        <taxon>Enterobacterales</taxon>
        <taxon>Hafniaceae</taxon>
        <taxon>Hafnia</taxon>
    </lineage>
</organism>
<dbReference type="RefSeq" id="WP_115102660.1">
    <property type="nucleotide sequence ID" value="NZ_CAOBPG010000002.1"/>
</dbReference>
<sequence>MSKQPLSIEYTQTAKSTLNDIVYYLQYNQIDPRPIVGEMLDDFENKVGIFPQGCPIAPELVKIGCDKYRECNTANGYRILYSATEERITVHVILSQRQDIQQLLFKRLIEA</sequence>
<accession>A0ABD7Q592</accession>
<protein>
    <submittedName>
        <fullName evidence="1">Type II toxin-antitoxin system RelE/ParE family toxin</fullName>
    </submittedName>
</protein>
<dbReference type="Proteomes" id="UP000291600">
    <property type="component" value="Unassembled WGS sequence"/>
</dbReference>
<dbReference type="AlphaFoldDB" id="A0ABD7Q592"/>